<feature type="region of interest" description="Disordered" evidence="7">
    <location>
        <begin position="1"/>
        <end position="35"/>
    </location>
</feature>
<dbReference type="GO" id="GO:0005634">
    <property type="term" value="C:nucleus"/>
    <property type="evidence" value="ECO:0007669"/>
    <property type="project" value="UniProtKB-SubCell"/>
</dbReference>
<protein>
    <recommendedName>
        <fullName evidence="8">BHLH domain-containing protein</fullName>
    </recommendedName>
</protein>
<dbReference type="GeneID" id="136824156"/>
<sequence>MQRKLYRQDSSGSDTYEPDTSGKVKEKRNAHTAAEQKRRDAIKNALVNLQQLVPGCNSCEMSHGMITKTSKAQVLQKAIEYVTYLSNDRDRKNEEINEMEKKLVALKIVKENYENLVESSQHHDKPQISDEMKLSVFQQLMSSLWENFNTTVSVGSFQSLSGSMIRWVEEHCKPDIIKTIIVSAMKHLLGH</sequence>
<dbReference type="InterPro" id="IPR052207">
    <property type="entry name" value="Max-like/E-box_TFs"/>
</dbReference>
<dbReference type="GO" id="GO:0000981">
    <property type="term" value="F:DNA-binding transcription factor activity, RNA polymerase II-specific"/>
    <property type="evidence" value="ECO:0007669"/>
    <property type="project" value="TreeGrafter"/>
</dbReference>
<dbReference type="PANTHER" id="PTHR15741:SF25">
    <property type="entry name" value="MAX-LIKE PROTEIN X"/>
    <property type="match status" value="1"/>
</dbReference>
<keyword evidence="2" id="KW-0805">Transcription regulation</keyword>
<dbReference type="EnsemblMetazoa" id="CLYHEMT015487.1">
    <property type="protein sequence ID" value="CLYHEMP015487.1"/>
    <property type="gene ID" value="CLYHEMG015487"/>
</dbReference>
<evidence type="ECO:0000256" key="3">
    <source>
        <dbReference type="ARBA" id="ARBA00023125"/>
    </source>
</evidence>
<dbReference type="PANTHER" id="PTHR15741">
    <property type="entry name" value="BASIC HELIX-LOOP-HELIX ZIP TRANSCRIPTION FACTOR"/>
    <property type="match status" value="1"/>
</dbReference>
<dbReference type="InterPro" id="IPR036638">
    <property type="entry name" value="HLH_DNA-bd_sf"/>
</dbReference>
<dbReference type="PROSITE" id="PS50888">
    <property type="entry name" value="BHLH"/>
    <property type="match status" value="1"/>
</dbReference>
<evidence type="ECO:0000256" key="5">
    <source>
        <dbReference type="ARBA" id="ARBA00023242"/>
    </source>
</evidence>
<dbReference type="AlphaFoldDB" id="A0A7M5WZP2"/>
<dbReference type="Proteomes" id="UP000594262">
    <property type="component" value="Unplaced"/>
</dbReference>
<keyword evidence="5" id="KW-0539">Nucleus</keyword>
<keyword evidence="4" id="KW-0804">Transcription</keyword>
<evidence type="ECO:0000256" key="2">
    <source>
        <dbReference type="ARBA" id="ARBA00023015"/>
    </source>
</evidence>
<dbReference type="InterPro" id="IPR011598">
    <property type="entry name" value="bHLH_dom"/>
</dbReference>
<evidence type="ECO:0000256" key="7">
    <source>
        <dbReference type="SAM" id="MobiDB-lite"/>
    </source>
</evidence>
<dbReference type="Gene3D" id="4.10.280.10">
    <property type="entry name" value="Helix-loop-helix DNA-binding domain"/>
    <property type="match status" value="1"/>
</dbReference>
<evidence type="ECO:0000256" key="1">
    <source>
        <dbReference type="ARBA" id="ARBA00004123"/>
    </source>
</evidence>
<evidence type="ECO:0000259" key="8">
    <source>
        <dbReference type="PROSITE" id="PS50888"/>
    </source>
</evidence>
<evidence type="ECO:0000313" key="10">
    <source>
        <dbReference type="Proteomes" id="UP000594262"/>
    </source>
</evidence>
<feature type="domain" description="BHLH" evidence="8">
    <location>
        <begin position="26"/>
        <end position="85"/>
    </location>
</feature>
<name>A0A7M5WZP2_9CNID</name>
<evidence type="ECO:0000256" key="6">
    <source>
        <dbReference type="SAM" id="Coils"/>
    </source>
</evidence>
<comment type="subcellular location">
    <subcellularLocation>
        <location evidence="1">Nucleus</location>
    </subcellularLocation>
</comment>
<dbReference type="RefSeq" id="XP_066936425.1">
    <property type="nucleotide sequence ID" value="XM_067080324.1"/>
</dbReference>
<evidence type="ECO:0000256" key="4">
    <source>
        <dbReference type="ARBA" id="ARBA00023163"/>
    </source>
</evidence>
<keyword evidence="3" id="KW-0238">DNA-binding</keyword>
<dbReference type="SUPFAM" id="SSF47459">
    <property type="entry name" value="HLH, helix-loop-helix DNA-binding domain"/>
    <property type="match status" value="1"/>
</dbReference>
<dbReference type="GO" id="GO:0000978">
    <property type="term" value="F:RNA polymerase II cis-regulatory region sequence-specific DNA binding"/>
    <property type="evidence" value="ECO:0007669"/>
    <property type="project" value="TreeGrafter"/>
</dbReference>
<evidence type="ECO:0000313" key="9">
    <source>
        <dbReference type="EnsemblMetazoa" id="CLYHEMP015487.1"/>
    </source>
</evidence>
<feature type="compositionally biased region" description="Basic and acidic residues" evidence="7">
    <location>
        <begin position="20"/>
        <end position="35"/>
    </location>
</feature>
<proteinExistence type="predicted"/>
<accession>A0A7M5WZP2</accession>
<organism evidence="9 10">
    <name type="scientific">Clytia hemisphaerica</name>
    <dbReference type="NCBI Taxonomy" id="252671"/>
    <lineage>
        <taxon>Eukaryota</taxon>
        <taxon>Metazoa</taxon>
        <taxon>Cnidaria</taxon>
        <taxon>Hydrozoa</taxon>
        <taxon>Hydroidolina</taxon>
        <taxon>Leptothecata</taxon>
        <taxon>Obeliida</taxon>
        <taxon>Clytiidae</taxon>
        <taxon>Clytia</taxon>
    </lineage>
</organism>
<dbReference type="SMART" id="SM00353">
    <property type="entry name" value="HLH"/>
    <property type="match status" value="1"/>
</dbReference>
<reference evidence="9" key="1">
    <citation type="submission" date="2021-01" db="UniProtKB">
        <authorList>
            <consortium name="EnsemblMetazoa"/>
        </authorList>
    </citation>
    <scope>IDENTIFICATION</scope>
</reference>
<keyword evidence="6" id="KW-0175">Coiled coil</keyword>
<dbReference type="Pfam" id="PF00010">
    <property type="entry name" value="HLH"/>
    <property type="match status" value="1"/>
</dbReference>
<dbReference type="OrthoDB" id="5778525at2759"/>
<keyword evidence="10" id="KW-1185">Reference proteome</keyword>
<feature type="coiled-coil region" evidence="6">
    <location>
        <begin position="82"/>
        <end position="116"/>
    </location>
</feature>
<dbReference type="GO" id="GO:0046983">
    <property type="term" value="F:protein dimerization activity"/>
    <property type="evidence" value="ECO:0007669"/>
    <property type="project" value="InterPro"/>
</dbReference>